<keyword evidence="1" id="KW-1133">Transmembrane helix</keyword>
<name>A0A1F6MA50_9BACT</name>
<feature type="transmembrane region" description="Helical" evidence="1">
    <location>
        <begin position="134"/>
        <end position="163"/>
    </location>
</feature>
<keyword evidence="1" id="KW-0812">Transmembrane</keyword>
<dbReference type="Proteomes" id="UP000176282">
    <property type="component" value="Unassembled WGS sequence"/>
</dbReference>
<accession>A0A1F6MA50</accession>
<evidence type="ECO:0008006" key="4">
    <source>
        <dbReference type="Google" id="ProtNLM"/>
    </source>
</evidence>
<evidence type="ECO:0000313" key="2">
    <source>
        <dbReference type="EMBL" id="OGH68499.1"/>
    </source>
</evidence>
<feature type="transmembrane region" description="Helical" evidence="1">
    <location>
        <begin position="184"/>
        <end position="207"/>
    </location>
</feature>
<sequence>MTMNMKRNLIFRGRVIIWILVDTVTITIMPFLWLGIYGERQMLAGMSRADLVTYYIIILMIGLLATSHVGGYMKLDIQRGVLNQFLIKPISYLLYFQWREMGFRVLSGVVAITLFTALHLAVPEYVLLPASWTHFAAFLFFLVCARLISYSLQAVIGLGTFWLGEITGLAQLRFLLEKTFGGEFAPLTFFPAILQRIAFVLPFQYLYFIPAQVYLGRISGMELLTQGLAAVGWALCFVLTIHWMWKRGVRHYEGVGV</sequence>
<reference evidence="2 3" key="1">
    <citation type="journal article" date="2016" name="Nat. Commun.">
        <title>Thousands of microbial genomes shed light on interconnected biogeochemical processes in an aquifer system.</title>
        <authorList>
            <person name="Anantharaman K."/>
            <person name="Brown C.T."/>
            <person name="Hug L.A."/>
            <person name="Sharon I."/>
            <person name="Castelle C.J."/>
            <person name="Probst A.J."/>
            <person name="Thomas B.C."/>
            <person name="Singh A."/>
            <person name="Wilkins M.J."/>
            <person name="Karaoz U."/>
            <person name="Brodie E.L."/>
            <person name="Williams K.H."/>
            <person name="Hubbard S.S."/>
            <person name="Banfield J.F."/>
        </authorList>
    </citation>
    <scope>NUCLEOTIDE SEQUENCE [LARGE SCALE GENOMIC DNA]</scope>
</reference>
<dbReference type="STRING" id="1798680.A3J66_00220"/>
<proteinExistence type="predicted"/>
<dbReference type="AlphaFoldDB" id="A0A1F6MA50"/>
<feature type="transmembrane region" description="Helical" evidence="1">
    <location>
        <begin position="101"/>
        <end position="122"/>
    </location>
</feature>
<feature type="transmembrane region" description="Helical" evidence="1">
    <location>
        <begin position="15"/>
        <end position="34"/>
    </location>
</feature>
<evidence type="ECO:0000256" key="1">
    <source>
        <dbReference type="SAM" id="Phobius"/>
    </source>
</evidence>
<protein>
    <recommendedName>
        <fullName evidence="4">ABC transporter permease</fullName>
    </recommendedName>
</protein>
<gene>
    <name evidence="2" type="ORF">A3J66_00220</name>
</gene>
<keyword evidence="1" id="KW-0472">Membrane</keyword>
<dbReference type="EMBL" id="MFQB01000013">
    <property type="protein sequence ID" value="OGH68499.1"/>
    <property type="molecule type" value="Genomic_DNA"/>
</dbReference>
<feature type="transmembrane region" description="Helical" evidence="1">
    <location>
        <begin position="227"/>
        <end position="245"/>
    </location>
</feature>
<dbReference type="Pfam" id="PF06182">
    <property type="entry name" value="ABC2_membrane_6"/>
    <property type="match status" value="1"/>
</dbReference>
<comment type="caution">
    <text evidence="2">The sequence shown here is derived from an EMBL/GenBank/DDBJ whole genome shotgun (WGS) entry which is preliminary data.</text>
</comment>
<dbReference type="PANTHER" id="PTHR36832:SF1">
    <property type="entry name" value="SLR1174 PROTEIN"/>
    <property type="match status" value="1"/>
</dbReference>
<dbReference type="PANTHER" id="PTHR36832">
    <property type="entry name" value="SLR1174 PROTEIN-RELATED"/>
    <property type="match status" value="1"/>
</dbReference>
<dbReference type="InterPro" id="IPR010390">
    <property type="entry name" value="ABC-2_transporter-like"/>
</dbReference>
<evidence type="ECO:0000313" key="3">
    <source>
        <dbReference type="Proteomes" id="UP000176282"/>
    </source>
</evidence>
<feature type="transmembrane region" description="Helical" evidence="1">
    <location>
        <begin position="54"/>
        <end position="73"/>
    </location>
</feature>
<organism evidence="2 3">
    <name type="scientific">Candidatus Magasanikbacteria bacterium RIFCSPHIGHO2_02_FULL_47_14</name>
    <dbReference type="NCBI Taxonomy" id="1798680"/>
    <lineage>
        <taxon>Bacteria</taxon>
        <taxon>Candidatus Magasanikiibacteriota</taxon>
    </lineage>
</organism>